<evidence type="ECO:0000313" key="1">
    <source>
        <dbReference type="EMBL" id="KAI3694882.1"/>
    </source>
</evidence>
<keyword evidence="2" id="KW-1185">Reference proteome</keyword>
<accession>A0ACB8ZA74</accession>
<sequence length="89" mass="10011">MCLVRDKTIIVVVNIGLFDNKTAYFDMRSSRLIHVYLLNLKMLVCQAPQGCRADVVAVPDGEYHIGLHINTADLQTLALSLLLLRFLKP</sequence>
<name>A0ACB8ZA74_9ASTR</name>
<dbReference type="Proteomes" id="UP001056120">
    <property type="component" value="Linkage Group LG26"/>
</dbReference>
<protein>
    <submittedName>
        <fullName evidence="1">Uncharacterized protein</fullName>
    </submittedName>
</protein>
<proteinExistence type="predicted"/>
<evidence type="ECO:0000313" key="2">
    <source>
        <dbReference type="Proteomes" id="UP001056120"/>
    </source>
</evidence>
<organism evidence="1 2">
    <name type="scientific">Smallanthus sonchifolius</name>
    <dbReference type="NCBI Taxonomy" id="185202"/>
    <lineage>
        <taxon>Eukaryota</taxon>
        <taxon>Viridiplantae</taxon>
        <taxon>Streptophyta</taxon>
        <taxon>Embryophyta</taxon>
        <taxon>Tracheophyta</taxon>
        <taxon>Spermatophyta</taxon>
        <taxon>Magnoliopsida</taxon>
        <taxon>eudicotyledons</taxon>
        <taxon>Gunneridae</taxon>
        <taxon>Pentapetalae</taxon>
        <taxon>asterids</taxon>
        <taxon>campanulids</taxon>
        <taxon>Asterales</taxon>
        <taxon>Asteraceae</taxon>
        <taxon>Asteroideae</taxon>
        <taxon>Heliantheae alliance</taxon>
        <taxon>Millerieae</taxon>
        <taxon>Smallanthus</taxon>
    </lineage>
</organism>
<dbReference type="EMBL" id="CM042043">
    <property type="protein sequence ID" value="KAI3694882.1"/>
    <property type="molecule type" value="Genomic_DNA"/>
</dbReference>
<reference evidence="1 2" key="2">
    <citation type="journal article" date="2022" name="Mol. Ecol. Resour.">
        <title>The genomes of chicory, endive, great burdock and yacon provide insights into Asteraceae paleo-polyploidization history and plant inulin production.</title>
        <authorList>
            <person name="Fan W."/>
            <person name="Wang S."/>
            <person name="Wang H."/>
            <person name="Wang A."/>
            <person name="Jiang F."/>
            <person name="Liu H."/>
            <person name="Zhao H."/>
            <person name="Xu D."/>
            <person name="Zhang Y."/>
        </authorList>
    </citation>
    <scope>NUCLEOTIDE SEQUENCE [LARGE SCALE GENOMIC DNA]</scope>
    <source>
        <strain evidence="2">cv. Yunnan</strain>
        <tissue evidence="1">Leaves</tissue>
    </source>
</reference>
<reference evidence="2" key="1">
    <citation type="journal article" date="2022" name="Mol. Ecol. Resour.">
        <title>The genomes of chicory, endive, great burdock and yacon provide insights into Asteraceae palaeo-polyploidization history and plant inulin production.</title>
        <authorList>
            <person name="Fan W."/>
            <person name="Wang S."/>
            <person name="Wang H."/>
            <person name="Wang A."/>
            <person name="Jiang F."/>
            <person name="Liu H."/>
            <person name="Zhao H."/>
            <person name="Xu D."/>
            <person name="Zhang Y."/>
        </authorList>
    </citation>
    <scope>NUCLEOTIDE SEQUENCE [LARGE SCALE GENOMIC DNA]</scope>
    <source>
        <strain evidence="2">cv. Yunnan</strain>
    </source>
</reference>
<gene>
    <name evidence="1" type="ORF">L1987_77864</name>
</gene>
<comment type="caution">
    <text evidence="1">The sequence shown here is derived from an EMBL/GenBank/DDBJ whole genome shotgun (WGS) entry which is preliminary data.</text>
</comment>